<name>A0A2C9WDF8_MANES</name>
<keyword evidence="3" id="KW-0539">Nucleus</keyword>
<dbReference type="CDD" id="cd11660">
    <property type="entry name" value="SANT_TRF"/>
    <property type="match status" value="1"/>
</dbReference>
<evidence type="ECO:0000259" key="5">
    <source>
        <dbReference type="PROSITE" id="PS50090"/>
    </source>
</evidence>
<accession>A0A2C9WDF8</accession>
<feature type="domain" description="Myb-like" evidence="5">
    <location>
        <begin position="585"/>
        <end position="640"/>
    </location>
</feature>
<dbReference type="InterPro" id="IPR001005">
    <property type="entry name" value="SANT/Myb"/>
</dbReference>
<dbReference type="InterPro" id="IPR057625">
    <property type="entry name" value="TPR1-6-like_ubiquitin"/>
</dbReference>
<protein>
    <submittedName>
        <fullName evidence="7">Uncharacterized protein</fullName>
    </submittedName>
</protein>
<evidence type="ECO:0000256" key="4">
    <source>
        <dbReference type="SAM" id="MobiDB-lite"/>
    </source>
</evidence>
<dbReference type="AlphaFoldDB" id="A0A2C9WDF8"/>
<keyword evidence="8" id="KW-1185">Reference proteome</keyword>
<dbReference type="Pfam" id="PF00249">
    <property type="entry name" value="Myb_DNA-binding"/>
    <property type="match status" value="1"/>
</dbReference>
<evidence type="ECO:0000256" key="1">
    <source>
        <dbReference type="ARBA" id="ARBA00004123"/>
    </source>
</evidence>
<dbReference type="SMR" id="A0A2C9WDF8"/>
<dbReference type="Gramene" id="Manes.02G131166.1.v8.1">
    <property type="protein sequence ID" value="Manes.02G131166.1.v8.1.CDS"/>
    <property type="gene ID" value="Manes.02G131166.v8.1"/>
</dbReference>
<dbReference type="Pfam" id="PF23603">
    <property type="entry name" value="Ubiquitin_TPR1"/>
    <property type="match status" value="1"/>
</dbReference>
<dbReference type="InterPro" id="IPR009057">
    <property type="entry name" value="Homeodomain-like_sf"/>
</dbReference>
<dbReference type="EMBL" id="CM004388">
    <property type="protein sequence ID" value="OAY57866.1"/>
    <property type="molecule type" value="Genomic_DNA"/>
</dbReference>
<evidence type="ECO:0000256" key="3">
    <source>
        <dbReference type="ARBA" id="ARBA00023242"/>
    </source>
</evidence>
<dbReference type="PROSITE" id="PS51294">
    <property type="entry name" value="HTH_MYB"/>
    <property type="match status" value="1"/>
</dbReference>
<dbReference type="GO" id="GO:0005634">
    <property type="term" value="C:nucleus"/>
    <property type="evidence" value="ECO:0007669"/>
    <property type="project" value="UniProtKB-SubCell"/>
</dbReference>
<evidence type="ECO:0000313" key="7">
    <source>
        <dbReference type="EMBL" id="OAY57866.1"/>
    </source>
</evidence>
<dbReference type="InterPro" id="IPR031105">
    <property type="entry name" value="TRP_plant"/>
</dbReference>
<dbReference type="InterPro" id="IPR029071">
    <property type="entry name" value="Ubiquitin-like_domsf"/>
</dbReference>
<dbReference type="SMART" id="SM00717">
    <property type="entry name" value="SANT"/>
    <property type="match status" value="1"/>
</dbReference>
<dbReference type="OrthoDB" id="2020981at2759"/>
<dbReference type="InterPro" id="IPR017930">
    <property type="entry name" value="Myb_dom"/>
</dbReference>
<feature type="domain" description="HTH myb-type" evidence="6">
    <location>
        <begin position="586"/>
        <end position="644"/>
    </location>
</feature>
<dbReference type="SUPFAM" id="SSF54236">
    <property type="entry name" value="Ubiquitin-like"/>
    <property type="match status" value="1"/>
</dbReference>
<comment type="caution">
    <text evidence="7">The sequence shown here is derived from an EMBL/GenBank/DDBJ whole genome shotgun (WGS) entry which is preliminary data.</text>
</comment>
<reference evidence="8" key="1">
    <citation type="journal article" date="2016" name="Nat. Biotechnol.">
        <title>Sequencing wild and cultivated cassava and related species reveals extensive interspecific hybridization and genetic diversity.</title>
        <authorList>
            <person name="Bredeson J.V."/>
            <person name="Lyons J.B."/>
            <person name="Prochnik S.E."/>
            <person name="Wu G.A."/>
            <person name="Ha C.M."/>
            <person name="Edsinger-Gonzales E."/>
            <person name="Grimwood J."/>
            <person name="Schmutz J."/>
            <person name="Rabbi I.Y."/>
            <person name="Egesi C."/>
            <person name="Nauluvula P."/>
            <person name="Lebot V."/>
            <person name="Ndunguru J."/>
            <person name="Mkamilo G."/>
            <person name="Bart R.S."/>
            <person name="Setter T.L."/>
            <person name="Gleadow R.M."/>
            <person name="Kulakow P."/>
            <person name="Ferguson M.E."/>
            <person name="Rounsley S."/>
            <person name="Rokhsar D.S."/>
        </authorList>
    </citation>
    <scope>NUCLEOTIDE SEQUENCE [LARGE SCALE GENOMIC DNA]</scope>
    <source>
        <strain evidence="8">cv. AM560-2</strain>
    </source>
</reference>
<dbReference type="SUPFAM" id="SSF46689">
    <property type="entry name" value="Homeodomain-like"/>
    <property type="match status" value="1"/>
</dbReference>
<dbReference type="STRING" id="3983.A0A2C9WDF8"/>
<dbReference type="PROSITE" id="PS50090">
    <property type="entry name" value="MYB_LIKE"/>
    <property type="match status" value="1"/>
</dbReference>
<evidence type="ECO:0000313" key="8">
    <source>
        <dbReference type="Proteomes" id="UP000091857"/>
    </source>
</evidence>
<organism evidence="7 8">
    <name type="scientific">Manihot esculenta</name>
    <name type="common">Cassava</name>
    <name type="synonym">Jatropha manihot</name>
    <dbReference type="NCBI Taxonomy" id="3983"/>
    <lineage>
        <taxon>Eukaryota</taxon>
        <taxon>Viridiplantae</taxon>
        <taxon>Streptophyta</taxon>
        <taxon>Embryophyta</taxon>
        <taxon>Tracheophyta</taxon>
        <taxon>Spermatophyta</taxon>
        <taxon>Magnoliopsida</taxon>
        <taxon>eudicotyledons</taxon>
        <taxon>Gunneridae</taxon>
        <taxon>Pentapetalae</taxon>
        <taxon>rosids</taxon>
        <taxon>fabids</taxon>
        <taxon>Malpighiales</taxon>
        <taxon>Euphorbiaceae</taxon>
        <taxon>Crotonoideae</taxon>
        <taxon>Manihoteae</taxon>
        <taxon>Manihot</taxon>
    </lineage>
</organism>
<feature type="region of interest" description="Disordered" evidence="4">
    <location>
        <begin position="246"/>
        <end position="277"/>
    </location>
</feature>
<comment type="subcellular location">
    <subcellularLocation>
        <location evidence="1">Nucleus</location>
    </subcellularLocation>
</comment>
<dbReference type="Gene3D" id="1.10.246.220">
    <property type="match status" value="1"/>
</dbReference>
<dbReference type="PANTHER" id="PTHR21717">
    <property type="entry name" value="TELOMERIC REPEAT BINDING PROTEIN"/>
    <property type="match status" value="1"/>
</dbReference>
<evidence type="ECO:0000256" key="2">
    <source>
        <dbReference type="ARBA" id="ARBA00023125"/>
    </source>
</evidence>
<keyword evidence="2" id="KW-0238">DNA-binding</keyword>
<dbReference type="GO" id="GO:0042162">
    <property type="term" value="F:telomeric DNA binding"/>
    <property type="evidence" value="ECO:0007669"/>
    <property type="project" value="UniProtKB-ARBA"/>
</dbReference>
<proteinExistence type="predicted"/>
<dbReference type="Proteomes" id="UP000091857">
    <property type="component" value="Chromosome 2"/>
</dbReference>
<gene>
    <name evidence="7" type="ORF">MANES_02G131166v8</name>
</gene>
<evidence type="ECO:0000259" key="6">
    <source>
        <dbReference type="PROSITE" id="PS51294"/>
    </source>
</evidence>
<sequence>MVLQKRLDYGFNGYQVPPTPRATRSARRRGSLKKKIGQNQMCAFDLLAVVAGNLLLEKGSPSSSDAFADKDHCLVVNNTVKNEWQDEEKNMKVEAHDQGNPARSFFVSELVSQGNDQNCSSKELLFAQNEHNLGLASTLAASECAERFDPKLDSKSKNEIGTFASKVEVDSSGYREFNDCKLEGSTKDLIKDESNKSGKVQIGTMANICCFEDPVDWDGKPHALASSDSSAKVPLWGNNISRSSYPTNGDSINVDNRDDDENSSGCTHPSKKKKLFRPAPHIGGRRIRKILASKYWKVAPRLKDVTISNADGADSMPLYHKRKNYYKYQRSERLYPFKKRKHVFCASESNSEGGICNEFISNSLQKGSDGDAAGSTPKKHGAIGVSSSVACQHSSFRPRDSHVKLRIKSFKVPELFIEIPESATVGLLKRTVMEAVTAILGGGLRVGVLLQGKRVCDDNKTLLQTGICHNNRLNALGFSLEPNCSQSPHSLCPGDSPFLIDTPQPVSRYPPVPSLAQKTTCAASAEPHGTDLENLIESDHDSAPSSTDVDKTRNDAKAVIPLPEMNIEALAMVPVHRKSKQSEIVQRRIRRPFSVAEVEALVQAVEKLGTGRWRDVKLRAFDNAKHRTYVDLKDKWKTLVHTARISPQQRRGEPVPQELLDRVLAAHAYWSQQQAKQQPETCLLL</sequence>
<dbReference type="PANTHER" id="PTHR21717:SF70">
    <property type="entry name" value="TELOMERE REPEAT-BINDING PROTEIN 2-RELATED"/>
    <property type="match status" value="1"/>
</dbReference>